<dbReference type="Gramene" id="evm.model.04.1195">
    <property type="protein sequence ID" value="cds.evm.model.04.1195"/>
    <property type="gene ID" value="evm.TU.04.1195"/>
</dbReference>
<dbReference type="CDD" id="cd09272">
    <property type="entry name" value="RNase_HI_RT_Ty1"/>
    <property type="match status" value="1"/>
</dbReference>
<dbReference type="PANTHER" id="PTHR11439">
    <property type="entry name" value="GAG-POL-RELATED RETROTRANSPOSON"/>
    <property type="match status" value="1"/>
</dbReference>
<sequence>MQSSLEMSLDCNQENTRVLGDSLDHGIHITKCSSFSIQAFCDAEWASDPDNRRFTSGYCVLLGSNIGAWKSKKQQTISRSSIEAEFCTVAVVVIEYNNDGWKSNALTKHIEIDLHYVQDNVPQGHLQVLHVPSQDQLAKCLTKAISSSSFPILQDKLSVVSASTLSLRGS</sequence>
<proteinExistence type="predicted"/>
<keyword evidence="2" id="KW-1185">Reference proteome</keyword>
<evidence type="ECO:0000313" key="2">
    <source>
        <dbReference type="Proteomes" id="UP000596661"/>
    </source>
</evidence>
<dbReference type="PANTHER" id="PTHR11439:SF467">
    <property type="entry name" value="INTEGRASE CATALYTIC DOMAIN-CONTAINING PROTEIN"/>
    <property type="match status" value="1"/>
</dbReference>
<reference evidence="1" key="2">
    <citation type="submission" date="2021-03" db="UniProtKB">
        <authorList>
            <consortium name="EnsemblPlants"/>
        </authorList>
    </citation>
    <scope>IDENTIFICATION</scope>
</reference>
<organism evidence="1 2">
    <name type="scientific">Cannabis sativa</name>
    <name type="common">Hemp</name>
    <name type="synonym">Marijuana</name>
    <dbReference type="NCBI Taxonomy" id="3483"/>
    <lineage>
        <taxon>Eukaryota</taxon>
        <taxon>Viridiplantae</taxon>
        <taxon>Streptophyta</taxon>
        <taxon>Embryophyta</taxon>
        <taxon>Tracheophyta</taxon>
        <taxon>Spermatophyta</taxon>
        <taxon>Magnoliopsida</taxon>
        <taxon>eudicotyledons</taxon>
        <taxon>Gunneridae</taxon>
        <taxon>Pentapetalae</taxon>
        <taxon>rosids</taxon>
        <taxon>fabids</taxon>
        <taxon>Rosales</taxon>
        <taxon>Cannabaceae</taxon>
        <taxon>Cannabis</taxon>
    </lineage>
</organism>
<dbReference type="AlphaFoldDB" id="A0A803PC43"/>
<evidence type="ECO:0008006" key="3">
    <source>
        <dbReference type="Google" id="ProtNLM"/>
    </source>
</evidence>
<evidence type="ECO:0000313" key="1">
    <source>
        <dbReference type="EnsemblPlants" id="cds.evm.model.04.1195"/>
    </source>
</evidence>
<name>A0A803PC43_CANSA</name>
<protein>
    <recommendedName>
        <fullName evidence="3">Copia protein</fullName>
    </recommendedName>
</protein>
<reference evidence="1" key="1">
    <citation type="submission" date="2018-11" db="EMBL/GenBank/DDBJ databases">
        <authorList>
            <person name="Grassa J C."/>
        </authorList>
    </citation>
    <scope>NUCLEOTIDE SEQUENCE [LARGE SCALE GENOMIC DNA]</scope>
</reference>
<dbReference type="Proteomes" id="UP000596661">
    <property type="component" value="Chromosome 4"/>
</dbReference>
<dbReference type="EnsemblPlants" id="evm.model.04.1195">
    <property type="protein sequence ID" value="cds.evm.model.04.1195"/>
    <property type="gene ID" value="evm.TU.04.1195"/>
</dbReference>
<accession>A0A803PC43</accession>
<dbReference type="EMBL" id="UZAU01000377">
    <property type="status" value="NOT_ANNOTATED_CDS"/>
    <property type="molecule type" value="Genomic_DNA"/>
</dbReference>
<dbReference type="OMA" id="HINSRNQ"/>